<dbReference type="Proteomes" id="UP000038045">
    <property type="component" value="Unplaced"/>
</dbReference>
<evidence type="ECO:0000313" key="1">
    <source>
        <dbReference type="Proteomes" id="UP000038045"/>
    </source>
</evidence>
<dbReference type="WBParaSite" id="PTRK_0001549900.1">
    <property type="protein sequence ID" value="PTRK_0001549900.1"/>
    <property type="gene ID" value="PTRK_0001549900"/>
</dbReference>
<dbReference type="AlphaFoldDB" id="A0A0N5A1K0"/>
<sequence length="511" mass="59301">MAITKHELFRCPLCKKNIQPIVCDDFRINGINYERIWWVCEGADDRSCHFPLGLPMEVFNTKRTYEMRDKGLFTMPNFHLLPKEYHKYYTDYFNNEGEFNFLKIHKEDFGELIKLPELYYHINMATGKLEEKDDVNDIEEEPLDDESPLQNETINNLVKCDTDVKVKAVIAFDRDAVQFCDKLKDDTANILKQSRPETVKKLSKRQLDGIKKHIIKQRQKINVGPKGWNEMTLDEQEQYLEEHAFSIHSSLSSASSRASSSRASSIRKFGHFIKINNVSIGSGLSSNSSQRSVNVSMPQSPRVFSPIQEQPNILDETMPKDNKSILPVFDDPVLNSLLQNSYAAAVTVSDEICKKTTEELNIQSNSLDLPMQDTRKEIIYHNIQTVPCNVSSLYSNPYYEYPQEGQVQEQNLYMNQQQYLEIDQQQTTSYMEYSETDQQQSTSFMEHSAVETYQTTEGLNNCQYMELETINYSQPDYETTDNLESNQQFGDLLNLDEIEDRPMNLDEDLFF</sequence>
<protein>
    <submittedName>
        <fullName evidence="2">RING-type domain-containing protein</fullName>
    </submittedName>
</protein>
<reference evidence="2" key="1">
    <citation type="submission" date="2017-02" db="UniProtKB">
        <authorList>
            <consortium name="WormBaseParasite"/>
        </authorList>
    </citation>
    <scope>IDENTIFICATION</scope>
</reference>
<accession>A0A0N5A1K0</accession>
<dbReference type="STRING" id="131310.A0A0N5A1K0"/>
<evidence type="ECO:0000313" key="2">
    <source>
        <dbReference type="WBParaSite" id="PTRK_0001549900.1"/>
    </source>
</evidence>
<proteinExistence type="predicted"/>
<name>A0A0N5A1K0_PARTI</name>
<keyword evidence="1" id="KW-1185">Reference proteome</keyword>
<organism evidence="1 2">
    <name type="scientific">Parastrongyloides trichosuri</name>
    <name type="common">Possum-specific nematode worm</name>
    <dbReference type="NCBI Taxonomy" id="131310"/>
    <lineage>
        <taxon>Eukaryota</taxon>
        <taxon>Metazoa</taxon>
        <taxon>Ecdysozoa</taxon>
        <taxon>Nematoda</taxon>
        <taxon>Chromadorea</taxon>
        <taxon>Rhabditida</taxon>
        <taxon>Tylenchina</taxon>
        <taxon>Panagrolaimomorpha</taxon>
        <taxon>Strongyloidoidea</taxon>
        <taxon>Strongyloididae</taxon>
        <taxon>Parastrongyloides</taxon>
    </lineage>
</organism>